<dbReference type="Proteomes" id="UP000028500">
    <property type="component" value="Unassembled WGS sequence"/>
</dbReference>
<dbReference type="EMBL" id="CBSY010000141">
    <property type="protein sequence ID" value="CDH19701.1"/>
    <property type="molecule type" value="Genomic_DNA"/>
</dbReference>
<name>A0A077PG99_XENBV</name>
<evidence type="ECO:0000313" key="2">
    <source>
        <dbReference type="EMBL" id="CDH19701.1"/>
    </source>
</evidence>
<protein>
    <submittedName>
        <fullName evidence="2">Uncharacterized protein</fullName>
    </submittedName>
</protein>
<accession>A0A077PG99</accession>
<sequence>MPKDKKTILQTSSMKKQQHQKDYKSIKIHQQQKREPRSLLKIKKCPNC</sequence>
<keyword evidence="3" id="KW-1185">Reference proteome</keyword>
<gene>
    <name evidence="2" type="ORF">XBKQ1_2250001</name>
</gene>
<organism evidence="2 3">
    <name type="scientific">Xenorhabdus bovienii str. kraussei Quebec</name>
    <dbReference type="NCBI Taxonomy" id="1398203"/>
    <lineage>
        <taxon>Bacteria</taxon>
        <taxon>Pseudomonadati</taxon>
        <taxon>Pseudomonadota</taxon>
        <taxon>Gammaproteobacteria</taxon>
        <taxon>Enterobacterales</taxon>
        <taxon>Morganellaceae</taxon>
        <taxon>Xenorhabdus</taxon>
    </lineage>
</organism>
<feature type="region of interest" description="Disordered" evidence="1">
    <location>
        <begin position="1"/>
        <end position="48"/>
    </location>
</feature>
<dbReference type="AlphaFoldDB" id="A0A077PG99"/>
<evidence type="ECO:0000313" key="3">
    <source>
        <dbReference type="Proteomes" id="UP000028500"/>
    </source>
</evidence>
<evidence type="ECO:0000256" key="1">
    <source>
        <dbReference type="SAM" id="MobiDB-lite"/>
    </source>
</evidence>
<comment type="caution">
    <text evidence="2">The sequence shown here is derived from an EMBL/GenBank/DDBJ whole genome shotgun (WGS) entry which is preliminary data.</text>
</comment>
<proteinExistence type="predicted"/>
<dbReference type="HOGENOM" id="CLU_3159474_0_0_6"/>
<reference evidence="2" key="1">
    <citation type="submission" date="2013-07" db="EMBL/GenBank/DDBJ databases">
        <title>Sub-species coevolution in mutualistic symbiosis.</title>
        <authorList>
            <person name="Murfin K."/>
            <person name="Klassen J."/>
            <person name="Lee M."/>
            <person name="Forst S."/>
            <person name="Stock P."/>
            <person name="Goodrich-Blair H."/>
        </authorList>
    </citation>
    <scope>NUCLEOTIDE SEQUENCE [LARGE SCALE GENOMIC DNA]</scope>
    <source>
        <strain evidence="2">Kraussei Quebec</strain>
    </source>
</reference>